<dbReference type="PATRIC" id="fig|1435356.3.peg.4988"/>
<evidence type="ECO:0000256" key="1">
    <source>
        <dbReference type="SAM" id="MobiDB-lite"/>
    </source>
</evidence>
<reference evidence="2 3" key="1">
    <citation type="journal article" date="2014" name="Genome Announc.">
        <title>Complete Genome of Rhodococcus pyridinivorans SB3094, a Methyl-Ethyl-Ketone-Degrading Bacterium Used for Bioaugmentation.</title>
        <authorList>
            <person name="Dueholm M.S."/>
            <person name="Albertsen M."/>
            <person name="D'Imperio S."/>
            <person name="Tale V.P."/>
            <person name="Lewis D."/>
            <person name="Nielsen P.H."/>
            <person name="Nielsen J.L."/>
        </authorList>
    </citation>
    <scope>NUCLEOTIDE SEQUENCE [LARGE SCALE GENOMIC DNA]</scope>
    <source>
        <strain evidence="3">SB3094</strain>
        <plasmid evidence="3">1</plasmid>
    </source>
</reference>
<gene>
    <name evidence="2" type="ORF">Y013_24745</name>
</gene>
<sequence>MWASAAVYVHLVRDCPAGAGAGTWRVGPVLPKVSAAVVQCREQDERGAHQIERRGAVPGDEQFAFAGVQRRDGLFEFVVGHRIGCIPDRLLRCVHTATLAGAGRSAGIGNCAAAVRISLGDTGAARTPGPPQSDAPAGACGQQEEPTHATCGHRAGSGHGGRGGAVGLTGAGLAQATTGGDYVDSDWTESTIDLGVEARF</sequence>
<dbReference type="HOGENOM" id="CLU_1365331_0_0_11"/>
<organism evidence="2 3">
    <name type="scientific">Rhodococcus pyridinivorans SB3094</name>
    <dbReference type="NCBI Taxonomy" id="1435356"/>
    <lineage>
        <taxon>Bacteria</taxon>
        <taxon>Bacillati</taxon>
        <taxon>Actinomycetota</taxon>
        <taxon>Actinomycetes</taxon>
        <taxon>Mycobacteriales</taxon>
        <taxon>Nocardiaceae</taxon>
        <taxon>Rhodococcus</taxon>
    </lineage>
</organism>
<feature type="compositionally biased region" description="Gly residues" evidence="1">
    <location>
        <begin position="155"/>
        <end position="164"/>
    </location>
</feature>
<dbReference type="EMBL" id="CP006997">
    <property type="protein sequence ID" value="AHD24234.1"/>
    <property type="molecule type" value="Genomic_DNA"/>
</dbReference>
<accession>V9XQA3</accession>
<feature type="region of interest" description="Disordered" evidence="1">
    <location>
        <begin position="122"/>
        <end position="164"/>
    </location>
</feature>
<dbReference type="Proteomes" id="UP000018781">
    <property type="component" value="Plasmid unnamed"/>
</dbReference>
<proteinExistence type="predicted"/>
<evidence type="ECO:0000313" key="3">
    <source>
        <dbReference type="Proteomes" id="UP000018781"/>
    </source>
</evidence>
<dbReference type="KEGG" id="rpy:Y013_24745"/>
<evidence type="ECO:0000313" key="2">
    <source>
        <dbReference type="EMBL" id="AHD24234.1"/>
    </source>
</evidence>
<name>V9XQA3_9NOCA</name>
<dbReference type="AlphaFoldDB" id="V9XQA3"/>
<keyword evidence="2" id="KW-0614">Plasmid</keyword>
<protein>
    <submittedName>
        <fullName evidence="2">Uncharacterized protein</fullName>
    </submittedName>
</protein>
<geneLocation type="plasmid" evidence="3">
    <name>1</name>
</geneLocation>